<dbReference type="InterPro" id="IPR025334">
    <property type="entry name" value="DUF4240"/>
</dbReference>
<proteinExistence type="predicted"/>
<evidence type="ECO:0000313" key="3">
    <source>
        <dbReference type="Proteomes" id="UP000199656"/>
    </source>
</evidence>
<feature type="domain" description="DUF4240" evidence="1">
    <location>
        <begin position="1"/>
        <end position="124"/>
    </location>
</feature>
<dbReference type="Pfam" id="PF14024">
    <property type="entry name" value="DUF4240"/>
    <property type="match status" value="1"/>
</dbReference>
<organism evidence="2 3">
    <name type="scientific">Chitinophaga terrae</name>
    <name type="common">ex Kim and Jung 2007</name>
    <dbReference type="NCBI Taxonomy" id="408074"/>
    <lineage>
        <taxon>Bacteria</taxon>
        <taxon>Pseudomonadati</taxon>
        <taxon>Bacteroidota</taxon>
        <taxon>Chitinophagia</taxon>
        <taxon>Chitinophagales</taxon>
        <taxon>Chitinophagaceae</taxon>
        <taxon>Chitinophaga</taxon>
    </lineage>
</organism>
<accession>A0A1H4G1M0</accession>
<reference evidence="3" key="1">
    <citation type="submission" date="2016-10" db="EMBL/GenBank/DDBJ databases">
        <authorList>
            <person name="Varghese N."/>
            <person name="Submissions S."/>
        </authorList>
    </citation>
    <scope>NUCLEOTIDE SEQUENCE [LARGE SCALE GENOMIC DNA]</scope>
    <source>
        <strain evidence="3">DSM 23920</strain>
    </source>
</reference>
<dbReference type="RefSeq" id="WP_089764931.1">
    <property type="nucleotide sequence ID" value="NZ_BKAT01000051.1"/>
</dbReference>
<keyword evidence="3" id="KW-1185">Reference proteome</keyword>
<dbReference type="EMBL" id="FNRL01000030">
    <property type="protein sequence ID" value="SEB02642.1"/>
    <property type="molecule type" value="Genomic_DNA"/>
</dbReference>
<gene>
    <name evidence="2" type="ORF">SAMN05660909_04808</name>
</gene>
<evidence type="ECO:0000313" key="2">
    <source>
        <dbReference type="EMBL" id="SEB02642.1"/>
    </source>
</evidence>
<dbReference type="Proteomes" id="UP000199656">
    <property type="component" value="Unassembled WGS sequence"/>
</dbReference>
<protein>
    <recommendedName>
        <fullName evidence="1">DUF4240 domain-containing protein</fullName>
    </recommendedName>
</protein>
<sequence length="163" mass="18947">MNEYQFWQVIEDAWAASPELLKMRNEVLKTNDAAIIEDLTGSVYGPITNNIRDILLTLSKEELTRFNRWMEQKLYQIDRKEVQAYTDGSDDGFLYCRCFIVGMGKDYYEKIDQDPSLATCDAEAEIVGFIGYVVYEELFKEEFERFAEHCIESCSNRAGWAEA</sequence>
<evidence type="ECO:0000259" key="1">
    <source>
        <dbReference type="Pfam" id="PF14024"/>
    </source>
</evidence>
<dbReference type="OrthoDB" id="6200718at2"/>
<dbReference type="AlphaFoldDB" id="A0A1H4G1M0"/>
<name>A0A1H4G1M0_9BACT</name>
<dbReference type="STRING" id="408074.SAMN05660909_04808"/>